<reference evidence="4" key="1">
    <citation type="journal article" date="2014" name="Sci. Data">
        <title>Genomes of diverse isolates of the marine cyanobacterium Prochlorococcus.</title>
        <authorList>
            <person name="Biller S."/>
            <person name="Berube P."/>
            <person name="Thompson J."/>
            <person name="Kelly L."/>
            <person name="Roggensack S."/>
            <person name="Awad L."/>
            <person name="Roache-Johnson K."/>
            <person name="Ding H."/>
            <person name="Giovannoni S.J."/>
            <person name="Moore L.R."/>
            <person name="Chisholm S.W."/>
        </authorList>
    </citation>
    <scope>NUCLEOTIDE SEQUENCE [LARGE SCALE GENOMIC DNA]</scope>
    <source>
        <strain evidence="4">GP2</strain>
    </source>
</reference>
<accession>A0A0A1ZIP5</accession>
<dbReference type="AlphaFoldDB" id="A0A0A1ZIP5"/>
<dbReference type="GO" id="GO:0006631">
    <property type="term" value="P:fatty acid metabolic process"/>
    <property type="evidence" value="ECO:0007669"/>
    <property type="project" value="TreeGrafter"/>
</dbReference>
<dbReference type="GO" id="GO:0031956">
    <property type="term" value="F:medium-chain fatty acid-CoA ligase activity"/>
    <property type="evidence" value="ECO:0007669"/>
    <property type="project" value="TreeGrafter"/>
</dbReference>
<dbReference type="EC" id="6.2.1.26" evidence="3"/>
<name>A0A0A1ZIP5_PROMR</name>
<dbReference type="Pfam" id="PF00501">
    <property type="entry name" value="AMP-binding"/>
    <property type="match status" value="1"/>
</dbReference>
<protein>
    <submittedName>
        <fullName evidence="3">O-succinylbenzoic acid--CoA ligase</fullName>
        <ecNumber evidence="3">6.2.1.26</ecNumber>
    </submittedName>
</protein>
<comment type="similarity">
    <text evidence="1">Belongs to the ATP-dependent AMP-binding enzyme family.</text>
</comment>
<organism evidence="3 4">
    <name type="scientific">Prochlorococcus marinus str. GP2</name>
    <dbReference type="NCBI Taxonomy" id="59925"/>
    <lineage>
        <taxon>Bacteria</taxon>
        <taxon>Bacillati</taxon>
        <taxon>Cyanobacteriota</taxon>
        <taxon>Cyanophyceae</taxon>
        <taxon>Synechococcales</taxon>
        <taxon>Prochlorococcaceae</taxon>
        <taxon>Prochlorococcus</taxon>
    </lineage>
</organism>
<dbReference type="eggNOG" id="COG0318">
    <property type="taxonomic scope" value="Bacteria"/>
</dbReference>
<dbReference type="PANTHER" id="PTHR43201">
    <property type="entry name" value="ACYL-COA SYNTHETASE"/>
    <property type="match status" value="1"/>
</dbReference>
<dbReference type="Gene3D" id="3.40.50.12780">
    <property type="entry name" value="N-terminal domain of ligase-like"/>
    <property type="match status" value="1"/>
</dbReference>
<dbReference type="PROSITE" id="PS00455">
    <property type="entry name" value="AMP_BINDING"/>
    <property type="match status" value="1"/>
</dbReference>
<dbReference type="EMBL" id="JNAH01000003">
    <property type="protein sequence ID" value="KGF88411.1"/>
    <property type="molecule type" value="Genomic_DNA"/>
</dbReference>
<evidence type="ECO:0000313" key="3">
    <source>
        <dbReference type="EMBL" id="KGF88411.1"/>
    </source>
</evidence>
<dbReference type="InterPro" id="IPR042099">
    <property type="entry name" value="ANL_N_sf"/>
</dbReference>
<dbReference type="Proteomes" id="UP000030598">
    <property type="component" value="Unassembled WGS sequence"/>
</dbReference>
<sequence>MGSTMKNKIHTIEVENNETQSVEKIVEKIRENKIIYVKNKFYEDEDVLDSITENGPAIILNSSGSSGNPRKCFHHLDNLKLSAFTSGQWLIEQGFELQNCLILNTLPLNHISGLMPIFRSQTWGCDCINISPNLIKKTRELLIFTKKSKKNKKHLITSLVPTQLQRLLAQKDGISWLKIFDLIWVGGASISGETAEQCIEEKIKLAPCYGSTETAAMVTSLKPKEFLMGFKNVGEILPDTQIRINTQGLIEIKSARIGNEIIDSSKTKNFKNKNGWWQTGDLGEINQINNSLYLNFLGRSDKAFNSGGEIVFPKVIETRLNDFIIKENIPINKFNISKVSDKLWGNKIKIIVEFRELTNHKKIENSLNLLKNFSQNWPKHEKPEKWIVKNKNASKEKINYKFKK</sequence>
<dbReference type="PANTHER" id="PTHR43201:SF8">
    <property type="entry name" value="ACYL-COA SYNTHETASE FAMILY MEMBER 3"/>
    <property type="match status" value="1"/>
</dbReference>
<dbReference type="InterPro" id="IPR000873">
    <property type="entry name" value="AMP-dep_synth/lig_dom"/>
</dbReference>
<dbReference type="GO" id="GO:0008756">
    <property type="term" value="F:o-succinylbenzoate-CoA ligase activity"/>
    <property type="evidence" value="ECO:0007669"/>
    <property type="project" value="UniProtKB-EC"/>
</dbReference>
<gene>
    <name evidence="3" type="ORF">EU91_0344</name>
</gene>
<keyword evidence="3" id="KW-0436">Ligase</keyword>
<feature type="domain" description="AMP-dependent synthetase/ligase" evidence="2">
    <location>
        <begin position="29"/>
        <end position="244"/>
    </location>
</feature>
<evidence type="ECO:0000313" key="4">
    <source>
        <dbReference type="Proteomes" id="UP000030598"/>
    </source>
</evidence>
<dbReference type="STRING" id="59925.EU91_0344"/>
<proteinExistence type="inferred from homology"/>
<evidence type="ECO:0000256" key="1">
    <source>
        <dbReference type="ARBA" id="ARBA00006432"/>
    </source>
</evidence>
<comment type="caution">
    <text evidence="3">The sequence shown here is derived from an EMBL/GenBank/DDBJ whole genome shotgun (WGS) entry which is preliminary data.</text>
</comment>
<dbReference type="InterPro" id="IPR020845">
    <property type="entry name" value="AMP-binding_CS"/>
</dbReference>
<evidence type="ECO:0000259" key="2">
    <source>
        <dbReference type="Pfam" id="PF00501"/>
    </source>
</evidence>
<dbReference type="SUPFAM" id="SSF56801">
    <property type="entry name" value="Acetyl-CoA synthetase-like"/>
    <property type="match status" value="1"/>
</dbReference>